<dbReference type="SUPFAM" id="SSF82153">
    <property type="entry name" value="FAS1 domain"/>
    <property type="match status" value="1"/>
</dbReference>
<gene>
    <name evidence="4" type="ORF">MPDQ_002783</name>
</gene>
<organism evidence="4 5">
    <name type="scientific">Monascus purpureus</name>
    <name type="common">Red mold</name>
    <name type="synonym">Monascus anka</name>
    <dbReference type="NCBI Taxonomy" id="5098"/>
    <lineage>
        <taxon>Eukaryota</taxon>
        <taxon>Fungi</taxon>
        <taxon>Dikarya</taxon>
        <taxon>Ascomycota</taxon>
        <taxon>Pezizomycotina</taxon>
        <taxon>Eurotiomycetes</taxon>
        <taxon>Eurotiomycetidae</taxon>
        <taxon>Eurotiales</taxon>
        <taxon>Aspergillaceae</taxon>
        <taxon>Monascus</taxon>
    </lineage>
</organism>
<dbReference type="PROSITE" id="PS50213">
    <property type="entry name" value="FAS1"/>
    <property type="match status" value="1"/>
</dbReference>
<evidence type="ECO:0000256" key="2">
    <source>
        <dbReference type="SAM" id="SignalP"/>
    </source>
</evidence>
<keyword evidence="1 2" id="KW-0732">Signal</keyword>
<dbReference type="InterPro" id="IPR040200">
    <property type="entry name" value="Mug57-like"/>
</dbReference>
<protein>
    <recommendedName>
        <fullName evidence="3">FAS1 domain-containing protein</fullName>
    </recommendedName>
</protein>
<comment type="caution">
    <text evidence="4">The sequence shown here is derived from an EMBL/GenBank/DDBJ whole genome shotgun (WGS) entry which is preliminary data.</text>
</comment>
<dbReference type="PANTHER" id="PTHR28156:SF1">
    <property type="entry name" value="FAS1 DOMAIN-CONTAINING PROTEIN YDR262W"/>
    <property type="match status" value="1"/>
</dbReference>
<feature type="signal peptide" evidence="2">
    <location>
        <begin position="1"/>
        <end position="27"/>
    </location>
</feature>
<evidence type="ECO:0000259" key="3">
    <source>
        <dbReference type="PROSITE" id="PS50213"/>
    </source>
</evidence>
<dbReference type="EMBL" id="VIFY01000019">
    <property type="protein sequence ID" value="TQB75490.1"/>
    <property type="molecule type" value="Genomic_DNA"/>
</dbReference>
<dbReference type="Pfam" id="PF02469">
    <property type="entry name" value="Fasciclin"/>
    <property type="match status" value="1"/>
</dbReference>
<dbReference type="PANTHER" id="PTHR28156">
    <property type="entry name" value="FAS1 DOMAIN-CONTAINING PROTEIN YDR262W"/>
    <property type="match status" value="1"/>
</dbReference>
<accession>A0A507R310</accession>
<evidence type="ECO:0000313" key="4">
    <source>
        <dbReference type="EMBL" id="TQB75490.1"/>
    </source>
</evidence>
<name>A0A507R310_MONPU</name>
<feature type="chain" id="PRO_5021451772" description="FAS1 domain-containing protein" evidence="2">
    <location>
        <begin position="28"/>
        <end position="238"/>
    </location>
</feature>
<feature type="domain" description="FAS1" evidence="3">
    <location>
        <begin position="88"/>
        <end position="235"/>
    </location>
</feature>
<evidence type="ECO:0000313" key="5">
    <source>
        <dbReference type="Proteomes" id="UP000319663"/>
    </source>
</evidence>
<dbReference type="OrthoDB" id="5551751at2759"/>
<sequence length="238" mass="26385">MASHTTLGHLVFVLAIIFASLTCTAYAIWVPSVPDSGHLSFLHGKPQQGKSQDRGVANQHPIMEETAPNTIVISPFDPDDDIESSDGRPVVSDVLPKNRAINIFASLTRDFEPIASRLNDESRNVTVLAPRNSAIQALRRKPWESTEEYRQFGPEAYEGQDGQDRAKNNLRRFVEAHLIPVSPWKNGEEVESLGGGKLKWTKEANKIFIQPGNIEVDTVAEKVSNGEVWILNGVINYT</sequence>
<evidence type="ECO:0000256" key="1">
    <source>
        <dbReference type="ARBA" id="ARBA00022729"/>
    </source>
</evidence>
<reference evidence="4 5" key="1">
    <citation type="submission" date="2019-06" db="EMBL/GenBank/DDBJ databases">
        <title>Wine fermentation using esterase from Monascus purpureus.</title>
        <authorList>
            <person name="Geng C."/>
            <person name="Zhang Y."/>
        </authorList>
    </citation>
    <scope>NUCLEOTIDE SEQUENCE [LARGE SCALE GENOMIC DNA]</scope>
    <source>
        <strain evidence="4">HQ1</strain>
    </source>
</reference>
<dbReference type="Proteomes" id="UP000319663">
    <property type="component" value="Unassembled WGS sequence"/>
</dbReference>
<dbReference type="STRING" id="5098.A0A507R310"/>
<dbReference type="InterPro" id="IPR036378">
    <property type="entry name" value="FAS1_dom_sf"/>
</dbReference>
<proteinExistence type="predicted"/>
<dbReference type="Gene3D" id="2.30.180.10">
    <property type="entry name" value="FAS1 domain"/>
    <property type="match status" value="1"/>
</dbReference>
<keyword evidence="5" id="KW-1185">Reference proteome</keyword>
<dbReference type="AlphaFoldDB" id="A0A507R310"/>
<dbReference type="InterPro" id="IPR000782">
    <property type="entry name" value="FAS1_domain"/>
</dbReference>